<gene>
    <name evidence="1" type="ORF">FIV34_00420</name>
</gene>
<proteinExistence type="predicted"/>
<accession>A0A4Y5YY44</accession>
<sequence length="251" mass="27692">MKSTRESSADEYSCVLRIDVGDADPSALDTVLGIPGEHMHIQRPARGSRAAVEYRRWQYPTYADGSDDVWMALEDALATHAAGLLPAHVELSRYGAEGKAVWWCGSFHENPPSLVYLDPALIRQLATIGVPLYIDNYFRTSESEHAAEPPSDGADSEPLAADHAYRFWIDAPRNDARGYLAQQGDPKVWHEFSRGFEAALDTWRADQTPLKGKVLVCEHVQFAFDGGPKLRPSDLTSLADLGVALAVVWTL</sequence>
<dbReference type="Proteomes" id="UP000316093">
    <property type="component" value="Chromosome"/>
</dbReference>
<name>A0A4Y5YY44_9GAMM</name>
<dbReference type="OrthoDB" id="6025978at2"/>
<organism evidence="1 2">
    <name type="scientific">Luteibacter pinisoli</name>
    <dbReference type="NCBI Taxonomy" id="2589080"/>
    <lineage>
        <taxon>Bacteria</taxon>
        <taxon>Pseudomonadati</taxon>
        <taxon>Pseudomonadota</taxon>
        <taxon>Gammaproteobacteria</taxon>
        <taxon>Lysobacterales</taxon>
        <taxon>Rhodanobacteraceae</taxon>
        <taxon>Luteibacter</taxon>
    </lineage>
</organism>
<evidence type="ECO:0000313" key="2">
    <source>
        <dbReference type="Proteomes" id="UP000316093"/>
    </source>
</evidence>
<reference evidence="1 2" key="1">
    <citation type="submission" date="2019-06" db="EMBL/GenBank/DDBJ databases">
        <title>A complete genome sequence for Luteibacter pinisoli MAH-14.</title>
        <authorList>
            <person name="Baltrus D.A."/>
        </authorList>
    </citation>
    <scope>NUCLEOTIDE SEQUENCE [LARGE SCALE GENOMIC DNA]</scope>
    <source>
        <strain evidence="1 2">MAH-14</strain>
    </source>
</reference>
<dbReference type="RefSeq" id="WP_139978565.1">
    <property type="nucleotide sequence ID" value="NZ_CP041046.1"/>
</dbReference>
<evidence type="ECO:0008006" key="3">
    <source>
        <dbReference type="Google" id="ProtNLM"/>
    </source>
</evidence>
<dbReference type="KEGG" id="lpy:FIV34_00420"/>
<dbReference type="EMBL" id="CP041046">
    <property type="protein sequence ID" value="QDE37767.1"/>
    <property type="molecule type" value="Genomic_DNA"/>
</dbReference>
<keyword evidence="2" id="KW-1185">Reference proteome</keyword>
<evidence type="ECO:0000313" key="1">
    <source>
        <dbReference type="EMBL" id="QDE37767.1"/>
    </source>
</evidence>
<dbReference type="AlphaFoldDB" id="A0A4Y5YY44"/>
<protein>
    <recommendedName>
        <fullName evidence="3">DUF4279 domain-containing protein</fullName>
    </recommendedName>
</protein>